<protein>
    <submittedName>
        <fullName evidence="1">Uncharacterized protein</fullName>
    </submittedName>
</protein>
<dbReference type="AlphaFoldDB" id="A0A9K3GTU1"/>
<sequence>MNEQEREIAWIRRLGSRGDACPWGPGGEGVMVSLRSSCCLDGYGA</sequence>
<name>A0A9K3GTU1_HELAN</name>
<accession>A0A9K3GTU1</accession>
<gene>
    <name evidence="1" type="ORF">HanXRQr2_Chr17g0798051</name>
</gene>
<evidence type="ECO:0000313" key="1">
    <source>
        <dbReference type="EMBL" id="KAF5755036.1"/>
    </source>
</evidence>
<reference evidence="1" key="1">
    <citation type="journal article" date="2017" name="Nature">
        <title>The sunflower genome provides insights into oil metabolism, flowering and Asterid evolution.</title>
        <authorList>
            <person name="Badouin H."/>
            <person name="Gouzy J."/>
            <person name="Grassa C.J."/>
            <person name="Murat F."/>
            <person name="Staton S.E."/>
            <person name="Cottret L."/>
            <person name="Lelandais-Briere C."/>
            <person name="Owens G.L."/>
            <person name="Carrere S."/>
            <person name="Mayjonade B."/>
            <person name="Legrand L."/>
            <person name="Gill N."/>
            <person name="Kane N.C."/>
            <person name="Bowers J.E."/>
            <person name="Hubner S."/>
            <person name="Bellec A."/>
            <person name="Berard A."/>
            <person name="Berges H."/>
            <person name="Blanchet N."/>
            <person name="Boniface M.C."/>
            <person name="Brunel D."/>
            <person name="Catrice O."/>
            <person name="Chaidir N."/>
            <person name="Claudel C."/>
            <person name="Donnadieu C."/>
            <person name="Faraut T."/>
            <person name="Fievet G."/>
            <person name="Helmstetter N."/>
            <person name="King M."/>
            <person name="Knapp S.J."/>
            <person name="Lai Z."/>
            <person name="Le Paslier M.C."/>
            <person name="Lippi Y."/>
            <person name="Lorenzon L."/>
            <person name="Mandel J.R."/>
            <person name="Marage G."/>
            <person name="Marchand G."/>
            <person name="Marquand E."/>
            <person name="Bret-Mestries E."/>
            <person name="Morien E."/>
            <person name="Nambeesan S."/>
            <person name="Nguyen T."/>
            <person name="Pegot-Espagnet P."/>
            <person name="Pouilly N."/>
            <person name="Raftis F."/>
            <person name="Sallet E."/>
            <person name="Schiex T."/>
            <person name="Thomas J."/>
            <person name="Vandecasteele C."/>
            <person name="Vares D."/>
            <person name="Vear F."/>
            <person name="Vautrin S."/>
            <person name="Crespi M."/>
            <person name="Mangin B."/>
            <person name="Burke J.M."/>
            <person name="Salse J."/>
            <person name="Munos S."/>
            <person name="Vincourt P."/>
            <person name="Rieseberg L.H."/>
            <person name="Langlade N.B."/>
        </authorList>
    </citation>
    <scope>NUCLEOTIDE SEQUENCE</scope>
    <source>
        <tissue evidence="1">Leaves</tissue>
    </source>
</reference>
<dbReference type="Gramene" id="mRNA:HanXRQr2_Chr17g0798051">
    <property type="protein sequence ID" value="mRNA:HanXRQr2_Chr17g0798051"/>
    <property type="gene ID" value="HanXRQr2_Chr17g0798051"/>
</dbReference>
<dbReference type="EMBL" id="MNCJ02000332">
    <property type="protein sequence ID" value="KAF5755036.1"/>
    <property type="molecule type" value="Genomic_DNA"/>
</dbReference>
<dbReference type="Proteomes" id="UP000215914">
    <property type="component" value="Unassembled WGS sequence"/>
</dbReference>
<proteinExistence type="predicted"/>
<reference evidence="1" key="2">
    <citation type="submission" date="2020-06" db="EMBL/GenBank/DDBJ databases">
        <title>Helianthus annuus Genome sequencing and assembly Release 2.</title>
        <authorList>
            <person name="Gouzy J."/>
            <person name="Langlade N."/>
            <person name="Munos S."/>
        </authorList>
    </citation>
    <scope>NUCLEOTIDE SEQUENCE</scope>
    <source>
        <tissue evidence="1">Leaves</tissue>
    </source>
</reference>
<keyword evidence="2" id="KW-1185">Reference proteome</keyword>
<organism evidence="1 2">
    <name type="scientific">Helianthus annuus</name>
    <name type="common">Common sunflower</name>
    <dbReference type="NCBI Taxonomy" id="4232"/>
    <lineage>
        <taxon>Eukaryota</taxon>
        <taxon>Viridiplantae</taxon>
        <taxon>Streptophyta</taxon>
        <taxon>Embryophyta</taxon>
        <taxon>Tracheophyta</taxon>
        <taxon>Spermatophyta</taxon>
        <taxon>Magnoliopsida</taxon>
        <taxon>eudicotyledons</taxon>
        <taxon>Gunneridae</taxon>
        <taxon>Pentapetalae</taxon>
        <taxon>asterids</taxon>
        <taxon>campanulids</taxon>
        <taxon>Asterales</taxon>
        <taxon>Asteraceae</taxon>
        <taxon>Asteroideae</taxon>
        <taxon>Heliantheae alliance</taxon>
        <taxon>Heliantheae</taxon>
        <taxon>Helianthus</taxon>
    </lineage>
</organism>
<evidence type="ECO:0000313" key="2">
    <source>
        <dbReference type="Proteomes" id="UP000215914"/>
    </source>
</evidence>
<comment type="caution">
    <text evidence="1">The sequence shown here is derived from an EMBL/GenBank/DDBJ whole genome shotgun (WGS) entry which is preliminary data.</text>
</comment>